<dbReference type="Proteomes" id="UP000278036">
    <property type="component" value="Unassembled WGS sequence"/>
</dbReference>
<organism evidence="1 4">
    <name type="scientific">Teichococcus wenyumeiae</name>
    <dbReference type="NCBI Taxonomy" id="2478470"/>
    <lineage>
        <taxon>Bacteria</taxon>
        <taxon>Pseudomonadati</taxon>
        <taxon>Pseudomonadota</taxon>
        <taxon>Alphaproteobacteria</taxon>
        <taxon>Acetobacterales</taxon>
        <taxon>Roseomonadaceae</taxon>
        <taxon>Roseomonas</taxon>
    </lineage>
</organism>
<dbReference type="InParanoid" id="A0A3A9JG53"/>
<reference evidence="1 4" key="1">
    <citation type="submission" date="2018-09" db="EMBL/GenBank/DDBJ databases">
        <title>Roseomonas sp. nov., isolated from feces of Tibetan antelopes in the Qinghai-Tibet plateau, China.</title>
        <authorList>
            <person name="Tian Z."/>
        </authorList>
    </citation>
    <scope>NUCLEOTIDE SEQUENCE [LARGE SCALE GENOMIC DNA]</scope>
    <source>
        <strain evidence="2 3">Z23</strain>
        <strain evidence="1 4">Z24</strain>
    </source>
</reference>
<accession>A0A3A9JG53</accession>
<keyword evidence="3" id="KW-1185">Reference proteome</keyword>
<evidence type="ECO:0000313" key="4">
    <source>
        <dbReference type="Proteomes" id="UP000278036"/>
    </source>
</evidence>
<protein>
    <submittedName>
        <fullName evidence="1">Uncharacterized protein</fullName>
    </submittedName>
</protein>
<comment type="caution">
    <text evidence="1">The sequence shown here is derived from an EMBL/GenBank/DDBJ whole genome shotgun (WGS) entry which is preliminary data.</text>
</comment>
<evidence type="ECO:0000313" key="1">
    <source>
        <dbReference type="EMBL" id="RKK05300.1"/>
    </source>
</evidence>
<proteinExistence type="predicted"/>
<dbReference type="EMBL" id="RAQU01000019">
    <property type="protein sequence ID" value="RKK05300.1"/>
    <property type="molecule type" value="Genomic_DNA"/>
</dbReference>
<name>A0A3A9JG53_9PROT</name>
<evidence type="ECO:0000313" key="3">
    <source>
        <dbReference type="Proteomes" id="UP000274097"/>
    </source>
</evidence>
<dbReference type="RefSeq" id="WP_120637250.1">
    <property type="nucleotide sequence ID" value="NZ_RAQU01000019.1"/>
</dbReference>
<sequence length="73" mass="7328">MSHGDSGRASARLAAIPTASASAGAIYRPNYPRRALAYAATGSLPPLPVPQDFATLTLPAVAALLGFLAGGHL</sequence>
<dbReference type="EMBL" id="RFLX01000003">
    <property type="protein sequence ID" value="RMI26097.1"/>
    <property type="molecule type" value="Genomic_DNA"/>
</dbReference>
<dbReference type="AlphaFoldDB" id="A0A3A9JG53"/>
<dbReference type="Proteomes" id="UP000274097">
    <property type="component" value="Unassembled WGS sequence"/>
</dbReference>
<gene>
    <name evidence="1" type="ORF">D6Z83_05080</name>
    <name evidence="2" type="ORF">EBE87_06880</name>
</gene>
<evidence type="ECO:0000313" key="2">
    <source>
        <dbReference type="EMBL" id="RMI26097.1"/>
    </source>
</evidence>